<name>A0A978UTF1_ZIZJJ</name>
<evidence type="ECO:0000259" key="6">
    <source>
        <dbReference type="Pfam" id="PF01764"/>
    </source>
</evidence>
<evidence type="ECO:0000256" key="1">
    <source>
        <dbReference type="ARBA" id="ARBA00010701"/>
    </source>
</evidence>
<dbReference type="GO" id="GO:0016042">
    <property type="term" value="P:lipid catabolic process"/>
    <property type="evidence" value="ECO:0007669"/>
    <property type="project" value="UniProtKB-UniRule"/>
</dbReference>
<dbReference type="Gene3D" id="3.40.50.1820">
    <property type="entry name" value="alpha/beta hydrolase"/>
    <property type="match status" value="1"/>
</dbReference>
<organism evidence="7 8">
    <name type="scientific">Ziziphus jujuba var. spinosa</name>
    <dbReference type="NCBI Taxonomy" id="714518"/>
    <lineage>
        <taxon>Eukaryota</taxon>
        <taxon>Viridiplantae</taxon>
        <taxon>Streptophyta</taxon>
        <taxon>Embryophyta</taxon>
        <taxon>Tracheophyta</taxon>
        <taxon>Spermatophyta</taxon>
        <taxon>Magnoliopsida</taxon>
        <taxon>eudicotyledons</taxon>
        <taxon>Gunneridae</taxon>
        <taxon>Pentapetalae</taxon>
        <taxon>rosids</taxon>
        <taxon>fabids</taxon>
        <taxon>Rosales</taxon>
        <taxon>Rhamnaceae</taxon>
        <taxon>Paliureae</taxon>
        <taxon>Ziziphus</taxon>
    </lineage>
</organism>
<keyword evidence="4 5" id="KW-0443">Lipid metabolism</keyword>
<keyword evidence="3 5" id="KW-0442">Lipid degradation</keyword>
<protein>
    <recommendedName>
        <fullName evidence="5">Phospholipase A1</fullName>
        <ecNumber evidence="5">3.1.1.-</ecNumber>
    </recommendedName>
</protein>
<comment type="similarity">
    <text evidence="1 5">Belongs to the AB hydrolase superfamily. Lipase family.</text>
</comment>
<dbReference type="Proteomes" id="UP000813462">
    <property type="component" value="Unassembled WGS sequence"/>
</dbReference>
<evidence type="ECO:0000313" key="8">
    <source>
        <dbReference type="Proteomes" id="UP000813462"/>
    </source>
</evidence>
<evidence type="ECO:0000256" key="2">
    <source>
        <dbReference type="ARBA" id="ARBA00022801"/>
    </source>
</evidence>
<evidence type="ECO:0000256" key="3">
    <source>
        <dbReference type="ARBA" id="ARBA00022963"/>
    </source>
</evidence>
<dbReference type="OrthoDB" id="438440at2759"/>
<accession>A0A978UTF1</accession>
<dbReference type="InterPro" id="IPR029058">
    <property type="entry name" value="AB_hydrolase_fold"/>
</dbReference>
<evidence type="ECO:0000256" key="5">
    <source>
        <dbReference type="RuleBase" id="RU367093"/>
    </source>
</evidence>
<dbReference type="GO" id="GO:0008970">
    <property type="term" value="F:phospholipase A1 activity"/>
    <property type="evidence" value="ECO:0007669"/>
    <property type="project" value="UniProtKB-UniRule"/>
</dbReference>
<dbReference type="GO" id="GO:0005737">
    <property type="term" value="C:cytoplasm"/>
    <property type="evidence" value="ECO:0007669"/>
    <property type="project" value="UniProtKB-ARBA"/>
</dbReference>
<dbReference type="EMBL" id="JAEACU010000009">
    <property type="protein sequence ID" value="KAH7518151.1"/>
    <property type="molecule type" value="Genomic_DNA"/>
</dbReference>
<dbReference type="InterPro" id="IPR002921">
    <property type="entry name" value="Fungal_lipase-type"/>
</dbReference>
<comment type="caution">
    <text evidence="7">The sequence shown here is derived from an EMBL/GenBank/DDBJ whole genome shotgun (WGS) entry which is preliminary data.</text>
</comment>
<gene>
    <name evidence="7" type="ORF">FEM48_Zijuj09G0141300</name>
</gene>
<feature type="domain" description="Fungal lipase-type" evidence="6">
    <location>
        <begin position="131"/>
        <end position="287"/>
    </location>
</feature>
<dbReference type="Pfam" id="PF01764">
    <property type="entry name" value="Lipase_3"/>
    <property type="match status" value="1"/>
</dbReference>
<dbReference type="FunFam" id="3.40.50.1820:FF:000065">
    <property type="entry name" value="Phospholipase A1-II 3"/>
    <property type="match status" value="1"/>
</dbReference>
<proteinExistence type="inferred from homology"/>
<dbReference type="EC" id="3.1.1.-" evidence="5"/>
<dbReference type="SUPFAM" id="SSF53474">
    <property type="entry name" value="alpha/beta-Hydrolases"/>
    <property type="match status" value="1"/>
</dbReference>
<dbReference type="AlphaFoldDB" id="A0A978UTF1"/>
<dbReference type="InterPro" id="IPR033556">
    <property type="entry name" value="PLA"/>
</dbReference>
<reference evidence="7" key="1">
    <citation type="journal article" date="2021" name="Front. Plant Sci.">
        <title>Chromosome-Scale Genome Assembly for Chinese Sour Jujube and Insights Into Its Genome Evolution and Domestication Signature.</title>
        <authorList>
            <person name="Shen L.-Y."/>
            <person name="Luo H."/>
            <person name="Wang X.-L."/>
            <person name="Wang X.-M."/>
            <person name="Qiu X.-J."/>
            <person name="Liu H."/>
            <person name="Zhou S.-S."/>
            <person name="Jia K.-H."/>
            <person name="Nie S."/>
            <person name="Bao Y.-T."/>
            <person name="Zhang R.-G."/>
            <person name="Yun Q.-Z."/>
            <person name="Chai Y.-H."/>
            <person name="Lu J.-Y."/>
            <person name="Li Y."/>
            <person name="Zhao S.-W."/>
            <person name="Mao J.-F."/>
            <person name="Jia S.-G."/>
            <person name="Mao Y.-M."/>
        </authorList>
    </citation>
    <scope>NUCLEOTIDE SEQUENCE</scope>
    <source>
        <strain evidence="7">AT0</strain>
        <tissue evidence="7">Leaf</tissue>
    </source>
</reference>
<sequence>MASNIAKRWKILSGESEWKGLLSPNLDVDLRHYIIHYGERVQVVYDATIDETKSKNVGLPRYKERNLFAKVGLEIANPYKYEVKKYFYGSTKGIVLNHTINGSERNSNWLGFIAVATDEGSKYLGRRDILISWRGTLLKSEWLIDTISGLVPASDILGWQNNPMVHGGWYSYYTSYDGSKYNSSSCRNQILAMVRELVEQYKEEEMSITVTGHSMGASLATLNATDIVYNGYNKPKDHPNKACPVIAIVFASPRLGEYGFGKVFYSLDKLHALRVRNKYDVVPDSPNNINYIHVGKELIIDTQKSPYLKINHNELYHVLEIYLHGVAGTQGKDGSGGFKWEAERDLALINKWSNGLKDEYRVIGNWWIEKNKSMIQKEDGNWVLKDCDIDDNDDN</sequence>
<dbReference type="PANTHER" id="PTHR31828:SF20">
    <property type="entry name" value="PHOSPHOLIPASE A1"/>
    <property type="match status" value="1"/>
</dbReference>
<dbReference type="CDD" id="cd00519">
    <property type="entry name" value="Lipase_3"/>
    <property type="match status" value="1"/>
</dbReference>
<dbReference type="PANTHER" id="PTHR31828">
    <property type="entry name" value="PHOSPHOLIPASE A1-IIGAMMA"/>
    <property type="match status" value="1"/>
</dbReference>
<evidence type="ECO:0000313" key="7">
    <source>
        <dbReference type="EMBL" id="KAH7518151.1"/>
    </source>
</evidence>
<comment type="function">
    <text evidence="5">Acylhydrolase that catalyzes the hydrolysis of phospholipids at the sn-1 position.</text>
</comment>
<evidence type="ECO:0000256" key="4">
    <source>
        <dbReference type="ARBA" id="ARBA00023098"/>
    </source>
</evidence>
<keyword evidence="2 5" id="KW-0378">Hydrolase</keyword>